<evidence type="ECO:0000259" key="1">
    <source>
        <dbReference type="Pfam" id="PF22818"/>
    </source>
</evidence>
<dbReference type="Pfam" id="PF22818">
    <property type="entry name" value="ApeI-like"/>
    <property type="match status" value="1"/>
</dbReference>
<evidence type="ECO:0000313" key="3">
    <source>
        <dbReference type="Proteomes" id="UP000652567"/>
    </source>
</evidence>
<sequence length="103" mass="10991">MVVDFQLGEQDSCVQGHFPGAPVVPGAWLLAKMDLCFRAAFPEHRIRAFSKVKFPSPLLPGEPARLSCDYVGGSKAKLQILVGERVVVQANASVAEPGDAAVE</sequence>
<protein>
    <recommendedName>
        <fullName evidence="1">ApeI dehydratase-like domain-containing protein</fullName>
    </recommendedName>
</protein>
<dbReference type="AlphaFoldDB" id="A0A928V037"/>
<dbReference type="SUPFAM" id="SSF54637">
    <property type="entry name" value="Thioesterase/thiol ester dehydrase-isomerase"/>
    <property type="match status" value="1"/>
</dbReference>
<dbReference type="InterPro" id="IPR054545">
    <property type="entry name" value="ApeI-like"/>
</dbReference>
<evidence type="ECO:0000313" key="2">
    <source>
        <dbReference type="EMBL" id="MBE8715852.1"/>
    </source>
</evidence>
<name>A0A928V037_9GAMM</name>
<accession>A0A928V037</accession>
<organism evidence="2 3">
    <name type="scientific">Cellvibrio polysaccharolyticus</name>
    <dbReference type="NCBI Taxonomy" id="2082724"/>
    <lineage>
        <taxon>Bacteria</taxon>
        <taxon>Pseudomonadati</taxon>
        <taxon>Pseudomonadota</taxon>
        <taxon>Gammaproteobacteria</taxon>
        <taxon>Cellvibrionales</taxon>
        <taxon>Cellvibrionaceae</taxon>
        <taxon>Cellvibrio</taxon>
    </lineage>
</organism>
<dbReference type="Gene3D" id="3.10.129.10">
    <property type="entry name" value="Hotdog Thioesterase"/>
    <property type="match status" value="1"/>
</dbReference>
<comment type="caution">
    <text evidence="2">The sequence shown here is derived from an EMBL/GenBank/DDBJ whole genome shotgun (WGS) entry which is preliminary data.</text>
</comment>
<dbReference type="InterPro" id="IPR029069">
    <property type="entry name" value="HotDog_dom_sf"/>
</dbReference>
<dbReference type="EMBL" id="PRDL01000001">
    <property type="protein sequence ID" value="MBE8715852.1"/>
    <property type="molecule type" value="Genomic_DNA"/>
</dbReference>
<gene>
    <name evidence="2" type="ORF">C4F51_01450</name>
</gene>
<reference evidence="2" key="1">
    <citation type="submission" date="2018-07" db="EMBL/GenBank/DDBJ databases">
        <title>Genome assembly of strain Ka43.</title>
        <authorList>
            <person name="Kukolya J."/>
            <person name="Nagy I."/>
            <person name="Horvath B."/>
            <person name="Toth A."/>
        </authorList>
    </citation>
    <scope>NUCLEOTIDE SEQUENCE</scope>
    <source>
        <strain evidence="2">KB43</strain>
    </source>
</reference>
<proteinExistence type="predicted"/>
<keyword evidence="3" id="KW-1185">Reference proteome</keyword>
<feature type="domain" description="ApeI dehydratase-like" evidence="1">
    <location>
        <begin position="2"/>
        <end position="74"/>
    </location>
</feature>
<dbReference type="Proteomes" id="UP000652567">
    <property type="component" value="Unassembled WGS sequence"/>
</dbReference>